<protein>
    <submittedName>
        <fullName evidence="1">Probable nitrogen fixation protein</fullName>
    </submittedName>
</protein>
<keyword evidence="2" id="KW-1185">Reference proteome</keyword>
<name>A0A1H9GB42_9GAMM</name>
<proteinExistence type="predicted"/>
<reference evidence="2" key="1">
    <citation type="submission" date="2016-10" db="EMBL/GenBank/DDBJ databases">
        <authorList>
            <person name="Varghese N."/>
            <person name="Submissions S."/>
        </authorList>
    </citation>
    <scope>NUCLEOTIDE SEQUENCE [LARGE SCALE GENOMIC DNA]</scope>
    <source>
        <strain evidence="2">DSM 18887</strain>
    </source>
</reference>
<dbReference type="RefSeq" id="WP_091357114.1">
    <property type="nucleotide sequence ID" value="NZ_AP025284.1"/>
</dbReference>
<accession>A0A1H9GB42</accession>
<dbReference type="PIRSF" id="PIRSF005788">
    <property type="entry name" value="NifK"/>
    <property type="match status" value="1"/>
</dbReference>
<dbReference type="AlphaFoldDB" id="A0A1H9GB42"/>
<dbReference type="NCBIfam" id="TIGR02935">
    <property type="entry name" value="NifX-associated nitrogen fixation protein"/>
    <property type="match status" value="1"/>
</dbReference>
<organism evidence="1 2">
    <name type="scientific">Amphritea atlantica</name>
    <dbReference type="NCBI Taxonomy" id="355243"/>
    <lineage>
        <taxon>Bacteria</taxon>
        <taxon>Pseudomonadati</taxon>
        <taxon>Pseudomonadota</taxon>
        <taxon>Gammaproteobacteria</taxon>
        <taxon>Oceanospirillales</taxon>
        <taxon>Oceanospirillaceae</taxon>
        <taxon>Amphritea</taxon>
    </lineage>
</organism>
<dbReference type="EMBL" id="FOGB01000004">
    <property type="protein sequence ID" value="SEQ47294.1"/>
    <property type="molecule type" value="Genomic_DNA"/>
</dbReference>
<dbReference type="Gene3D" id="1.10.3100.20">
    <property type="entry name" value="Protein of unknown function DUF269"/>
    <property type="match status" value="1"/>
</dbReference>
<evidence type="ECO:0000313" key="1">
    <source>
        <dbReference type="EMBL" id="SEQ47294.1"/>
    </source>
</evidence>
<dbReference type="Proteomes" id="UP000198749">
    <property type="component" value="Unassembled WGS sequence"/>
</dbReference>
<dbReference type="InterPro" id="IPR004952">
    <property type="entry name" value="NifX-assoc_nitrogen_fix"/>
</dbReference>
<dbReference type="Pfam" id="PF03270">
    <property type="entry name" value="DUF269"/>
    <property type="match status" value="1"/>
</dbReference>
<dbReference type="STRING" id="355243.SAMN03080615_01581"/>
<sequence>MNEALCIEPGNELMDSPFVKQMIVQLRAVDSYGTYDDWSNEKVLDPLILTKARRREIPVVGDPDEIVVARVKAYYNALSVRIEQECGMMAAPMINLSHEGFGRALIMVGKLIVADKVLRDVHRFGFESLEKLNEEACKIIDKALATIETFKDAAKA</sequence>
<dbReference type="OrthoDB" id="9808545at2"/>
<evidence type="ECO:0000313" key="2">
    <source>
        <dbReference type="Proteomes" id="UP000198749"/>
    </source>
</evidence>
<gene>
    <name evidence="1" type="ORF">SAMN03080615_01581</name>
</gene>